<evidence type="ECO:0000256" key="1">
    <source>
        <dbReference type="SAM" id="MobiDB-lite"/>
    </source>
</evidence>
<protein>
    <submittedName>
        <fullName evidence="2">Uncharacterized protein</fullName>
    </submittedName>
</protein>
<gene>
    <name evidence="2" type="ORF">MET9862_02597</name>
</gene>
<sequence>MPTQSRDPAANKARPEPRKPVRDTSERDKEAADRCRTTPSGRLDPSPHRTGSAR</sequence>
<reference evidence="2 3" key="1">
    <citation type="submission" date="2019-06" db="EMBL/GenBank/DDBJ databases">
        <authorList>
            <person name="Rodrigo-Torres L."/>
            <person name="Arahal R. D."/>
            <person name="Lucena T."/>
        </authorList>
    </citation>
    <scope>NUCLEOTIDE SEQUENCE [LARGE SCALE GENOMIC DNA]</scope>
    <source>
        <strain evidence="2 3">SB0023/3</strain>
    </source>
</reference>
<dbReference type="EMBL" id="CABFPH010000032">
    <property type="protein sequence ID" value="VUD72004.1"/>
    <property type="molecule type" value="Genomic_DNA"/>
</dbReference>
<accession>A0A509EEJ7</accession>
<evidence type="ECO:0000313" key="3">
    <source>
        <dbReference type="Proteomes" id="UP000410984"/>
    </source>
</evidence>
<feature type="region of interest" description="Disordered" evidence="1">
    <location>
        <begin position="1"/>
        <end position="54"/>
    </location>
</feature>
<dbReference type="AlphaFoldDB" id="A0A509EEJ7"/>
<feature type="compositionally biased region" description="Basic and acidic residues" evidence="1">
    <location>
        <begin position="13"/>
        <end position="36"/>
    </location>
</feature>
<keyword evidence="3" id="KW-1185">Reference proteome</keyword>
<evidence type="ECO:0000313" key="2">
    <source>
        <dbReference type="EMBL" id="VUD72004.1"/>
    </source>
</evidence>
<dbReference type="Proteomes" id="UP000410984">
    <property type="component" value="Unassembled WGS sequence"/>
</dbReference>
<name>A0A509EEJ7_9HYPH</name>
<proteinExistence type="predicted"/>
<organism evidence="2 3">
    <name type="scientific">Methylobacterium symbioticum</name>
    <dbReference type="NCBI Taxonomy" id="2584084"/>
    <lineage>
        <taxon>Bacteria</taxon>
        <taxon>Pseudomonadati</taxon>
        <taxon>Pseudomonadota</taxon>
        <taxon>Alphaproteobacteria</taxon>
        <taxon>Hyphomicrobiales</taxon>
        <taxon>Methylobacteriaceae</taxon>
        <taxon>Methylobacterium</taxon>
    </lineage>
</organism>